<evidence type="ECO:0000313" key="9">
    <source>
        <dbReference type="Proteomes" id="UP001566331"/>
    </source>
</evidence>
<proteinExistence type="predicted"/>
<keyword evidence="9" id="KW-1185">Reference proteome</keyword>
<evidence type="ECO:0000256" key="4">
    <source>
        <dbReference type="ARBA" id="ARBA00022989"/>
    </source>
</evidence>
<evidence type="ECO:0000256" key="3">
    <source>
        <dbReference type="ARBA" id="ARBA00022692"/>
    </source>
</evidence>
<dbReference type="Pfam" id="PF06271">
    <property type="entry name" value="RDD"/>
    <property type="match status" value="1"/>
</dbReference>
<feature type="transmembrane region" description="Helical" evidence="6">
    <location>
        <begin position="87"/>
        <end position="109"/>
    </location>
</feature>
<feature type="transmembrane region" description="Helical" evidence="6">
    <location>
        <begin position="52"/>
        <end position="75"/>
    </location>
</feature>
<reference evidence="8 9" key="1">
    <citation type="submission" date="2024-07" db="EMBL/GenBank/DDBJ databases">
        <title>Luteimonas salilacus sp. nov., isolated from the shore soil of Salt Lake in Tibet of China.</title>
        <authorList>
            <person name="Zhang X."/>
            <person name="Li A."/>
        </authorList>
    </citation>
    <scope>NUCLEOTIDE SEQUENCE [LARGE SCALE GENOMIC DNA]</scope>
    <source>
        <strain evidence="8 9">B3-2-R+30</strain>
    </source>
</reference>
<dbReference type="InterPro" id="IPR010432">
    <property type="entry name" value="RDD"/>
</dbReference>
<evidence type="ECO:0000256" key="2">
    <source>
        <dbReference type="ARBA" id="ARBA00022475"/>
    </source>
</evidence>
<keyword evidence="3 6" id="KW-0812">Transmembrane</keyword>
<evidence type="ECO:0000256" key="6">
    <source>
        <dbReference type="SAM" id="Phobius"/>
    </source>
</evidence>
<comment type="subcellular location">
    <subcellularLocation>
        <location evidence="1">Cell membrane</location>
        <topology evidence="1">Multi-pass membrane protein</topology>
    </subcellularLocation>
</comment>
<evidence type="ECO:0000256" key="5">
    <source>
        <dbReference type="ARBA" id="ARBA00023136"/>
    </source>
</evidence>
<keyword evidence="4 6" id="KW-1133">Transmembrane helix</keyword>
<evidence type="ECO:0000259" key="7">
    <source>
        <dbReference type="Pfam" id="PF06271"/>
    </source>
</evidence>
<feature type="transmembrane region" description="Helical" evidence="6">
    <location>
        <begin position="12"/>
        <end position="32"/>
    </location>
</feature>
<dbReference type="PANTHER" id="PTHR36115">
    <property type="entry name" value="PROLINE-RICH ANTIGEN HOMOLOG-RELATED"/>
    <property type="match status" value="1"/>
</dbReference>
<protein>
    <submittedName>
        <fullName evidence="8">RDD family protein</fullName>
    </submittedName>
</protein>
<comment type="caution">
    <text evidence="8">The sequence shown here is derived from an EMBL/GenBank/DDBJ whole genome shotgun (WGS) entry which is preliminary data.</text>
</comment>
<dbReference type="InterPro" id="IPR051791">
    <property type="entry name" value="Pra-immunoreactive"/>
</dbReference>
<dbReference type="Proteomes" id="UP001566331">
    <property type="component" value="Unassembled WGS sequence"/>
</dbReference>
<feature type="domain" description="RDD" evidence="7">
    <location>
        <begin position="7"/>
        <end position="180"/>
    </location>
</feature>
<dbReference type="EMBL" id="JBFWIC010000056">
    <property type="protein sequence ID" value="MEZ0476869.1"/>
    <property type="molecule type" value="Genomic_DNA"/>
</dbReference>
<evidence type="ECO:0000256" key="1">
    <source>
        <dbReference type="ARBA" id="ARBA00004651"/>
    </source>
</evidence>
<organism evidence="8 9">
    <name type="scientific">Luteimonas salinilitoris</name>
    <dbReference type="NCBI Taxonomy" id="3237697"/>
    <lineage>
        <taxon>Bacteria</taxon>
        <taxon>Pseudomonadati</taxon>
        <taxon>Pseudomonadota</taxon>
        <taxon>Gammaproteobacteria</taxon>
        <taxon>Lysobacterales</taxon>
        <taxon>Lysobacteraceae</taxon>
        <taxon>Luteimonas</taxon>
    </lineage>
</organism>
<keyword evidence="2" id="KW-1003">Cell membrane</keyword>
<evidence type="ECO:0000313" key="8">
    <source>
        <dbReference type="EMBL" id="MEZ0476869.1"/>
    </source>
</evidence>
<gene>
    <name evidence="8" type="ORF">AB6713_20025</name>
</gene>
<dbReference type="RefSeq" id="WP_370565375.1">
    <property type="nucleotide sequence ID" value="NZ_JBFWIB010000016.1"/>
</dbReference>
<sequence length="232" mass="23689">MTAPAAAGFWQRYAAWSLDAALVAVPVLLFGWPRLLAGSERIVASFARLADAVAAALVAALAAPGALLGGLLQAIADPRLQAAAHMLTDAVAATLAPPLAAFVVLGLLYHVACEAAPGQATAGKRALGLQVVDESGGRVSVARALLRHVAGALSWLTLNLGHVLAALPPQRRALHDRIAGAMVLQAGDATPRLPRWARAWIAAQAVAGGATALWLLAAMQTVLQAAVERALG</sequence>
<name>A0ABV4HZT0_9GAMM</name>
<keyword evidence="5 6" id="KW-0472">Membrane</keyword>
<accession>A0ABV4HZT0</accession>